<dbReference type="Proteomes" id="UP000321570">
    <property type="component" value="Unassembled WGS sequence"/>
</dbReference>
<dbReference type="AlphaFoldDB" id="A0A564Z0P0"/>
<reference evidence="13 14" key="1">
    <citation type="submission" date="2019-07" db="EMBL/GenBank/DDBJ databases">
        <authorList>
            <person name="Jastrzebski P J."/>
            <person name="Paukszto L."/>
            <person name="Jastrzebski P J."/>
        </authorList>
    </citation>
    <scope>NUCLEOTIDE SEQUENCE [LARGE SCALE GENOMIC DNA]</scope>
    <source>
        <strain evidence="13 14">WMS-il1</strain>
    </source>
</reference>
<dbReference type="InterPro" id="IPR039261">
    <property type="entry name" value="FNR_nucleotide-bd"/>
</dbReference>
<dbReference type="PANTHER" id="PTHR19370:SF185">
    <property type="entry name" value="NADH-CYTOCHROME B5 REDUCTASE"/>
    <property type="match status" value="1"/>
</dbReference>
<evidence type="ECO:0000256" key="3">
    <source>
        <dbReference type="ARBA" id="ARBA00022630"/>
    </source>
</evidence>
<dbReference type="InterPro" id="IPR008333">
    <property type="entry name" value="Cbr1-like_FAD-bd_dom"/>
</dbReference>
<gene>
    <name evidence="13" type="ORF">WMSIL1_LOCUS11433</name>
</gene>
<dbReference type="FunFam" id="2.40.30.10:FF:000021">
    <property type="entry name" value="NADH-cytochrome b5 reductase"/>
    <property type="match status" value="1"/>
</dbReference>
<evidence type="ECO:0000256" key="2">
    <source>
        <dbReference type="ARBA" id="ARBA00004294"/>
    </source>
</evidence>
<feature type="binding site" evidence="10">
    <location>
        <position position="98"/>
    </location>
    <ligand>
        <name>FAD</name>
        <dbReference type="ChEBI" id="CHEBI:57692"/>
    </ligand>
</feature>
<feature type="binding site" evidence="10">
    <location>
        <position position="99"/>
    </location>
    <ligand>
        <name>FAD</name>
        <dbReference type="ChEBI" id="CHEBI:57692"/>
    </ligand>
</feature>
<dbReference type="SUPFAM" id="SSF63380">
    <property type="entry name" value="Riboflavin synthase domain-like"/>
    <property type="match status" value="1"/>
</dbReference>
<evidence type="ECO:0000256" key="8">
    <source>
        <dbReference type="ARBA" id="ARBA00023002"/>
    </source>
</evidence>
<evidence type="ECO:0000256" key="4">
    <source>
        <dbReference type="ARBA" id="ARBA00022692"/>
    </source>
</evidence>
<protein>
    <recommendedName>
        <fullName evidence="12">FAD-binding FR-type domain-containing protein</fullName>
    </recommendedName>
</protein>
<feature type="binding site" evidence="10">
    <location>
        <position position="188"/>
    </location>
    <ligand>
        <name>FAD</name>
        <dbReference type="ChEBI" id="CHEBI:57692"/>
    </ligand>
</feature>
<dbReference type="InterPro" id="IPR017938">
    <property type="entry name" value="Riboflavin_synthase-like_b-brl"/>
</dbReference>
<proteinExistence type="predicted"/>
<evidence type="ECO:0000256" key="1">
    <source>
        <dbReference type="ARBA" id="ARBA00001974"/>
    </source>
</evidence>
<feature type="transmembrane region" description="Helical" evidence="11">
    <location>
        <begin position="6"/>
        <end position="30"/>
    </location>
</feature>
<dbReference type="PANTHER" id="PTHR19370">
    <property type="entry name" value="NADH-CYTOCHROME B5 REDUCTASE"/>
    <property type="match status" value="1"/>
</dbReference>
<feature type="domain" description="FAD-binding FR-type" evidence="12">
    <location>
        <begin position="46"/>
        <end position="158"/>
    </location>
</feature>
<dbReference type="GO" id="GO:0005741">
    <property type="term" value="C:mitochondrial outer membrane"/>
    <property type="evidence" value="ECO:0007669"/>
    <property type="project" value="UniProtKB-SubCell"/>
</dbReference>
<keyword evidence="14" id="KW-1185">Reference proteome</keyword>
<dbReference type="InterPro" id="IPR001834">
    <property type="entry name" value="CBR-like"/>
</dbReference>
<comment type="cofactor">
    <cofactor evidence="1 10">
        <name>FAD</name>
        <dbReference type="ChEBI" id="CHEBI:57692"/>
    </cofactor>
</comment>
<evidence type="ECO:0000256" key="5">
    <source>
        <dbReference type="ARBA" id="ARBA00022787"/>
    </source>
</evidence>
<keyword evidence="5" id="KW-1000">Mitochondrion outer membrane</keyword>
<evidence type="ECO:0000256" key="11">
    <source>
        <dbReference type="SAM" id="Phobius"/>
    </source>
</evidence>
<evidence type="ECO:0000256" key="9">
    <source>
        <dbReference type="ARBA" id="ARBA00023136"/>
    </source>
</evidence>
<dbReference type="Gene3D" id="2.40.30.10">
    <property type="entry name" value="Translation factors"/>
    <property type="match status" value="1"/>
</dbReference>
<dbReference type="CDD" id="cd06183">
    <property type="entry name" value="cyt_b5_reduct_like"/>
    <property type="match status" value="1"/>
</dbReference>
<comment type="subcellular location">
    <subcellularLocation>
        <location evidence="2">Mitochondrion outer membrane</location>
    </subcellularLocation>
</comment>
<keyword evidence="8" id="KW-0560">Oxidoreductase</keyword>
<keyword evidence="7 11" id="KW-1133">Transmembrane helix</keyword>
<accession>A0A564Z0P0</accession>
<dbReference type="FunFam" id="3.40.50.80:FF:000019">
    <property type="entry name" value="NADH-cytochrome b5 reductase"/>
    <property type="match status" value="1"/>
</dbReference>
<dbReference type="GO" id="GO:0016491">
    <property type="term" value="F:oxidoreductase activity"/>
    <property type="evidence" value="ECO:0007669"/>
    <property type="project" value="UniProtKB-KW"/>
</dbReference>
<evidence type="ECO:0000313" key="14">
    <source>
        <dbReference type="Proteomes" id="UP000321570"/>
    </source>
</evidence>
<feature type="binding site" evidence="10">
    <location>
        <position position="132"/>
    </location>
    <ligand>
        <name>FAD</name>
        <dbReference type="ChEBI" id="CHEBI:57692"/>
    </ligand>
</feature>
<dbReference type="EMBL" id="CABIJS010000544">
    <property type="protein sequence ID" value="VUZ53097.1"/>
    <property type="molecule type" value="Genomic_DNA"/>
</dbReference>
<dbReference type="Gene3D" id="3.40.50.80">
    <property type="entry name" value="Nucleotide-binding domain of ferredoxin-NADP reductase (FNR) module"/>
    <property type="match status" value="1"/>
</dbReference>
<dbReference type="SUPFAM" id="SSF52343">
    <property type="entry name" value="Ferredoxin reductase-like, C-terminal NADP-linked domain"/>
    <property type="match status" value="1"/>
</dbReference>
<dbReference type="PRINTS" id="PR00406">
    <property type="entry name" value="CYTB5RDTASE"/>
</dbReference>
<dbReference type="InterPro" id="IPR017927">
    <property type="entry name" value="FAD-bd_FR_type"/>
</dbReference>
<feature type="binding site" evidence="10">
    <location>
        <position position="134"/>
    </location>
    <ligand>
        <name>FAD</name>
        <dbReference type="ChEBI" id="CHEBI:57692"/>
    </ligand>
</feature>
<keyword evidence="3 10" id="KW-0285">Flavoprotein</keyword>
<feature type="binding site" evidence="10">
    <location>
        <position position="117"/>
    </location>
    <ligand>
        <name>FAD</name>
        <dbReference type="ChEBI" id="CHEBI:57692"/>
    </ligand>
</feature>
<keyword evidence="5" id="KW-0496">Mitochondrion</keyword>
<evidence type="ECO:0000259" key="12">
    <source>
        <dbReference type="PROSITE" id="PS51384"/>
    </source>
</evidence>
<dbReference type="Pfam" id="PF00175">
    <property type="entry name" value="NAD_binding_1"/>
    <property type="match status" value="1"/>
</dbReference>
<name>A0A564Z0P0_HYMDI</name>
<dbReference type="GO" id="GO:0071949">
    <property type="term" value="F:FAD binding"/>
    <property type="evidence" value="ECO:0007669"/>
    <property type="project" value="TreeGrafter"/>
</dbReference>
<keyword evidence="9 11" id="KW-0472">Membrane</keyword>
<feature type="binding site" evidence="10">
    <location>
        <position position="100"/>
    </location>
    <ligand>
        <name>FAD</name>
        <dbReference type="ChEBI" id="CHEBI:57692"/>
    </ligand>
</feature>
<evidence type="ECO:0000256" key="6">
    <source>
        <dbReference type="ARBA" id="ARBA00022827"/>
    </source>
</evidence>
<feature type="binding site" evidence="10">
    <location>
        <position position="133"/>
    </location>
    <ligand>
        <name>FAD</name>
        <dbReference type="ChEBI" id="CHEBI:57692"/>
    </ligand>
</feature>
<evidence type="ECO:0000256" key="7">
    <source>
        <dbReference type="ARBA" id="ARBA00022989"/>
    </source>
</evidence>
<evidence type="ECO:0000313" key="13">
    <source>
        <dbReference type="EMBL" id="VUZ53097.1"/>
    </source>
</evidence>
<organism evidence="13 14">
    <name type="scientific">Hymenolepis diminuta</name>
    <name type="common">Rat tapeworm</name>
    <dbReference type="NCBI Taxonomy" id="6216"/>
    <lineage>
        <taxon>Eukaryota</taxon>
        <taxon>Metazoa</taxon>
        <taxon>Spiralia</taxon>
        <taxon>Lophotrochozoa</taxon>
        <taxon>Platyhelminthes</taxon>
        <taxon>Cestoda</taxon>
        <taxon>Eucestoda</taxon>
        <taxon>Cyclophyllidea</taxon>
        <taxon>Hymenolepididae</taxon>
        <taxon>Hymenolepis</taxon>
    </lineage>
</organism>
<dbReference type="InterPro" id="IPR001433">
    <property type="entry name" value="OxRdtase_FAD/NAD-bd"/>
</dbReference>
<dbReference type="PROSITE" id="PS51384">
    <property type="entry name" value="FAD_FR"/>
    <property type="match status" value="1"/>
</dbReference>
<keyword evidence="6 10" id="KW-0274">FAD</keyword>
<evidence type="ECO:0000256" key="10">
    <source>
        <dbReference type="PIRSR" id="PIRSR601834-1"/>
    </source>
</evidence>
<sequence length="304" mass="33671">MTRSEDLLWIIPISVAAGITVLALAGGLVFKFVFKKSGHKYLQGQNIKLPLRLVDKEVITHDTNLYTFGFPAHNDILGLPVGACICLHARIKGEDVRRPYTPITLDDFIGNVKIVVKTYRKDVNPKFPAGGKMSQYLESLSVGDGIDVSGPYGSIRYLGDGDFEVKGANARKLKAENINMICGGSGLTPMYQILKYILNSSTDKSKIALIFANQTEQDIILRDELEQLRDANQSQFRLWYTVETPPEHWSYSVGYIDQKMIDEHCYPAGENTVNLLCGPATMIKNACIPGLTASGHAEKNILIF</sequence>
<feature type="binding site" evidence="10">
    <location>
        <position position="115"/>
    </location>
    <ligand>
        <name>FAD</name>
        <dbReference type="ChEBI" id="CHEBI:57692"/>
    </ligand>
</feature>
<dbReference type="Pfam" id="PF00970">
    <property type="entry name" value="FAD_binding_6"/>
    <property type="match status" value="1"/>
</dbReference>
<keyword evidence="4 11" id="KW-0812">Transmembrane</keyword>